<dbReference type="PANTHER" id="PTHR36182">
    <property type="entry name" value="PROTEIN, PUTATIVE (AFU_ORTHOLOGUE AFUA_6G10930)-RELATED"/>
    <property type="match status" value="1"/>
</dbReference>
<evidence type="ECO:0000256" key="1">
    <source>
        <dbReference type="SAM" id="SignalP"/>
    </source>
</evidence>
<evidence type="ECO:0008006" key="4">
    <source>
        <dbReference type="Google" id="ProtNLM"/>
    </source>
</evidence>
<keyword evidence="3" id="KW-1185">Reference proteome</keyword>
<organism evidence="2 3">
    <name type="scientific">Basidiobolus ranarum</name>
    <dbReference type="NCBI Taxonomy" id="34480"/>
    <lineage>
        <taxon>Eukaryota</taxon>
        <taxon>Fungi</taxon>
        <taxon>Fungi incertae sedis</taxon>
        <taxon>Zoopagomycota</taxon>
        <taxon>Entomophthoromycotina</taxon>
        <taxon>Basidiobolomycetes</taxon>
        <taxon>Basidiobolales</taxon>
        <taxon>Basidiobolaceae</taxon>
        <taxon>Basidiobolus</taxon>
    </lineage>
</organism>
<comment type="caution">
    <text evidence="2">The sequence shown here is derived from an EMBL/GenBank/DDBJ whole genome shotgun (WGS) entry which is preliminary data.</text>
</comment>
<dbReference type="EMBL" id="JASJQH010000862">
    <property type="protein sequence ID" value="KAK9762697.1"/>
    <property type="molecule type" value="Genomic_DNA"/>
</dbReference>
<feature type="chain" id="PRO_5045044502" description="Endoglucanase" evidence="1">
    <location>
        <begin position="22"/>
        <end position="209"/>
    </location>
</feature>
<gene>
    <name evidence="2" type="ORF">K7432_011316</name>
</gene>
<name>A0ABR2WMF9_9FUNG</name>
<protein>
    <recommendedName>
        <fullName evidence="4">Endoglucanase</fullName>
    </recommendedName>
</protein>
<sequence>MLTKPAFVAICLLGLCSVALGHIEMIQPPPRHSRYNPTFKGDPDWNMNFPLSADRFPFPCRGYEQGGVVQTVKAGDSIDVNLSGGAKHSGGHCQFSLSFDNAKTFVSIMDVMDDCVIAAMSYRIKIPTSAPSSKNVLFAWSWVNKVGNREYYMNCADIEIQGTIGGSITGPQMLVVNYPGYPTIPEFPHPGQDTGKKLFDDRPIITIRP</sequence>
<reference evidence="2 3" key="1">
    <citation type="submission" date="2023-04" db="EMBL/GenBank/DDBJ databases">
        <title>Genome of Basidiobolus ranarum AG-B5.</title>
        <authorList>
            <person name="Stajich J.E."/>
            <person name="Carter-House D."/>
            <person name="Gryganskyi A."/>
        </authorList>
    </citation>
    <scope>NUCLEOTIDE SEQUENCE [LARGE SCALE GENOMIC DNA]</scope>
    <source>
        <strain evidence="2 3">AG-B5</strain>
    </source>
</reference>
<dbReference type="Proteomes" id="UP001479436">
    <property type="component" value="Unassembled WGS sequence"/>
</dbReference>
<dbReference type="Gene3D" id="2.70.50.70">
    <property type="match status" value="1"/>
</dbReference>
<evidence type="ECO:0000313" key="3">
    <source>
        <dbReference type="Proteomes" id="UP001479436"/>
    </source>
</evidence>
<proteinExistence type="predicted"/>
<feature type="signal peptide" evidence="1">
    <location>
        <begin position="1"/>
        <end position="21"/>
    </location>
</feature>
<dbReference type="PANTHER" id="PTHR36182:SF1">
    <property type="entry name" value="PROTEIN, PUTATIVE (AFU_ORTHOLOGUE AFUA_6G10930)-RELATED"/>
    <property type="match status" value="1"/>
</dbReference>
<evidence type="ECO:0000313" key="2">
    <source>
        <dbReference type="EMBL" id="KAK9762697.1"/>
    </source>
</evidence>
<keyword evidence="1" id="KW-0732">Signal</keyword>
<accession>A0ABR2WMF9</accession>